<sequence>MSKTFKLNNGKEIPAIGLGTWKSEPGEVFNAVKKAIEIGYKHIDCAAIYGNEPEVGDAIKECIDKGIVKREDLFITSKLWNDSHLKEDVPKAIDKTLQDLKLDYLDLYLIHWPIAYKPGVKFTQKREEFLTAEEAPVLETWKAMEELVAAGKTHSIGVSNFSIEHLENILTNATIAPVVNQIEMHPLNQQRRMMEYADAYDIILTAYSPLGTKDSLSFEDGANPPVLLENELLKEIAEKHDASPAQIMLAWANRRETVAIPKSVHEDRLRQNLASSEIKLTPWDLREIADLNEKYRFVDGSIFTSGGSPYTLEFLWGKG</sequence>
<dbReference type="FunFam" id="3.20.20.100:FF:000006">
    <property type="entry name" value="Aldo-keto reductase family 1 member A1"/>
    <property type="match status" value="1"/>
</dbReference>
<comment type="similarity">
    <text evidence="1">Belongs to the aldo/keto reductase family.</text>
</comment>
<evidence type="ECO:0000313" key="8">
    <source>
        <dbReference type="EMBL" id="NME67402.1"/>
    </source>
</evidence>
<reference evidence="8 9" key="1">
    <citation type="submission" date="2020-04" db="EMBL/GenBank/DDBJ databases">
        <title>Flammeovirga sp. SR4, a novel species isolated from seawater.</title>
        <authorList>
            <person name="Wang X."/>
        </authorList>
    </citation>
    <scope>NUCLEOTIDE SEQUENCE [LARGE SCALE GENOMIC DNA]</scope>
    <source>
        <strain evidence="8 9">ATCC 23126</strain>
    </source>
</reference>
<feature type="active site" description="Proton donor" evidence="4">
    <location>
        <position position="49"/>
    </location>
</feature>
<organism evidence="8 9">
    <name type="scientific">Flammeovirga aprica JL-4</name>
    <dbReference type="NCBI Taxonomy" id="694437"/>
    <lineage>
        <taxon>Bacteria</taxon>
        <taxon>Pseudomonadati</taxon>
        <taxon>Bacteroidota</taxon>
        <taxon>Cytophagia</taxon>
        <taxon>Cytophagales</taxon>
        <taxon>Flammeovirgaceae</taxon>
        <taxon>Flammeovirga</taxon>
    </lineage>
</organism>
<dbReference type="RefSeq" id="WP_169655726.1">
    <property type="nucleotide sequence ID" value="NZ_JABANE010000010.1"/>
</dbReference>
<dbReference type="Gene3D" id="3.20.20.100">
    <property type="entry name" value="NADP-dependent oxidoreductase domain"/>
    <property type="match status" value="1"/>
</dbReference>
<dbReference type="InterPro" id="IPR036812">
    <property type="entry name" value="NAD(P)_OxRdtase_dom_sf"/>
</dbReference>
<proteinExistence type="inferred from homology"/>
<evidence type="ECO:0000256" key="5">
    <source>
        <dbReference type="PIRSR" id="PIRSR000097-2"/>
    </source>
</evidence>
<evidence type="ECO:0000256" key="2">
    <source>
        <dbReference type="ARBA" id="ARBA00022857"/>
    </source>
</evidence>
<gene>
    <name evidence="8" type="ORF">HHU12_05445</name>
</gene>
<feature type="domain" description="NADP-dependent oxidoreductase" evidence="7">
    <location>
        <begin position="16"/>
        <end position="292"/>
    </location>
</feature>
<feature type="binding site" evidence="5">
    <location>
        <position position="111"/>
    </location>
    <ligand>
        <name>substrate</name>
    </ligand>
</feature>
<dbReference type="InterPro" id="IPR020471">
    <property type="entry name" value="AKR"/>
</dbReference>
<dbReference type="PRINTS" id="PR00069">
    <property type="entry name" value="ALDKETRDTASE"/>
</dbReference>
<comment type="caution">
    <text evidence="8">The sequence shown here is derived from an EMBL/GenBank/DDBJ whole genome shotgun (WGS) entry which is preliminary data.</text>
</comment>
<dbReference type="AlphaFoldDB" id="A0A7X9P1Q4"/>
<name>A0A7X9P1Q4_9BACT</name>
<evidence type="ECO:0000259" key="7">
    <source>
        <dbReference type="Pfam" id="PF00248"/>
    </source>
</evidence>
<keyword evidence="3" id="KW-0560">Oxidoreductase</keyword>
<dbReference type="PIRSF" id="PIRSF000097">
    <property type="entry name" value="AKR"/>
    <property type="match status" value="1"/>
</dbReference>
<evidence type="ECO:0000256" key="1">
    <source>
        <dbReference type="ARBA" id="ARBA00007905"/>
    </source>
</evidence>
<evidence type="ECO:0000313" key="9">
    <source>
        <dbReference type="Proteomes" id="UP000576082"/>
    </source>
</evidence>
<protein>
    <submittedName>
        <fullName evidence="8">Aldo/keto reductase</fullName>
    </submittedName>
</protein>
<evidence type="ECO:0000256" key="3">
    <source>
        <dbReference type="ARBA" id="ARBA00023002"/>
    </source>
</evidence>
<dbReference type="Pfam" id="PF00248">
    <property type="entry name" value="Aldo_ket_red"/>
    <property type="match status" value="1"/>
</dbReference>
<evidence type="ECO:0000256" key="6">
    <source>
        <dbReference type="PIRSR" id="PIRSR000097-3"/>
    </source>
</evidence>
<dbReference type="SUPFAM" id="SSF51430">
    <property type="entry name" value="NAD(P)-linked oxidoreductase"/>
    <property type="match status" value="1"/>
</dbReference>
<keyword evidence="2" id="KW-0521">NADP</keyword>
<dbReference type="EMBL" id="JABANE010000010">
    <property type="protein sequence ID" value="NME67402.1"/>
    <property type="molecule type" value="Genomic_DNA"/>
</dbReference>
<dbReference type="InterPro" id="IPR023210">
    <property type="entry name" value="NADP_OxRdtase_dom"/>
</dbReference>
<keyword evidence="9" id="KW-1185">Reference proteome</keyword>
<feature type="site" description="Lowers pKa of active site Tyr" evidence="6">
    <location>
        <position position="78"/>
    </location>
</feature>
<evidence type="ECO:0000256" key="4">
    <source>
        <dbReference type="PIRSR" id="PIRSR000097-1"/>
    </source>
</evidence>
<accession>A0A7X9P1Q4</accession>
<dbReference type="Proteomes" id="UP000576082">
    <property type="component" value="Unassembled WGS sequence"/>
</dbReference>
<dbReference type="PANTHER" id="PTHR11732">
    <property type="entry name" value="ALDO/KETO REDUCTASE"/>
    <property type="match status" value="1"/>
</dbReference>
<dbReference type="GO" id="GO:0016491">
    <property type="term" value="F:oxidoreductase activity"/>
    <property type="evidence" value="ECO:0007669"/>
    <property type="project" value="UniProtKB-KW"/>
</dbReference>